<dbReference type="AlphaFoldDB" id="A0A2S1FHT4"/>
<evidence type="ECO:0000313" key="1">
    <source>
        <dbReference type="EMBL" id="AWD72018.1"/>
    </source>
</evidence>
<name>A0A2S1FHT4_9BURK</name>
<accession>A0A2S1FHT4</accession>
<gene>
    <name evidence="1" type="ORF">pE19SP1_p001</name>
</gene>
<sequence>MFDYAMKDDGASMEAPIFTLSTKPDLSIWDWKSKDGNKSIKVTPSVLGRATQHDKDVLIYVVSQLTEALNRGRDDAKNRTVRFTVHDFLVTTNRQTSGEGYKLLQEAFERLRGTSINTDIKTGGQRIKEGFGIIDRWKIIDKSPADERMVAVEVTLSEWLYNAVSAFEVLTIHPDYFRLRKPLARRLYEIARKHCGHQTEWTIGLALLQEKTGSKSTLKEFRRAIRAIESDDSLPEYRMMLTQDDKVKFYVRDGGRLIRGITKRVGEK</sequence>
<dbReference type="InterPro" id="IPR018777">
    <property type="entry name" value="Replication_initiator_prot_A"/>
</dbReference>
<keyword evidence="1" id="KW-0614">Plasmid</keyword>
<geneLocation type="plasmid" evidence="1">
    <name>pE19SP1</name>
</geneLocation>
<proteinExistence type="predicted"/>
<dbReference type="EMBL" id="MG869616">
    <property type="protein sequence ID" value="AWD72018.1"/>
    <property type="molecule type" value="Genomic_DNA"/>
</dbReference>
<protein>
    <submittedName>
        <fullName evidence="1">Replication initiator protein</fullName>
    </submittedName>
</protein>
<dbReference type="Pfam" id="PF10134">
    <property type="entry name" value="RPA"/>
    <property type="match status" value="1"/>
</dbReference>
<organism evidence="1">
    <name type="scientific">Polaromonas sp. E19S</name>
    <dbReference type="NCBI Taxonomy" id="1840257"/>
    <lineage>
        <taxon>Bacteria</taxon>
        <taxon>Pseudomonadati</taxon>
        <taxon>Pseudomonadota</taxon>
        <taxon>Betaproteobacteria</taxon>
        <taxon>Burkholderiales</taxon>
        <taxon>Comamonadaceae</taxon>
        <taxon>Polaromonas</taxon>
    </lineage>
</organism>
<reference evidence="1" key="1">
    <citation type="submission" date="2018-01" db="EMBL/GenBank/DDBJ databases">
        <title>Plasmids of psychrophilic Polaromonas spp. isolated from Arctic and Antarctic glaciers.</title>
        <authorList>
            <person name="Dziewit L."/>
            <person name="Ciok A."/>
        </authorList>
    </citation>
    <scope>NUCLEOTIDE SEQUENCE</scope>
    <source>
        <plasmid evidence="1">pE19SP1</plasmid>
    </source>
</reference>